<dbReference type="PANTHER" id="PTHR34606:SF15">
    <property type="entry name" value="BON DOMAIN-CONTAINING PROTEIN"/>
    <property type="match status" value="1"/>
</dbReference>
<evidence type="ECO:0000313" key="3">
    <source>
        <dbReference type="EMBL" id="AIY42087.1"/>
    </source>
</evidence>
<dbReference type="STRING" id="279058.LT85_2929"/>
<gene>
    <name evidence="3" type="ORF">LT85_2929</name>
</gene>
<dbReference type="RefSeq" id="WP_038489964.1">
    <property type="nucleotide sequence ID" value="NZ_CP009962.1"/>
</dbReference>
<feature type="chain" id="PRO_5001974275" description="BON domain-containing protein" evidence="1">
    <location>
        <begin position="25"/>
        <end position="110"/>
    </location>
</feature>
<dbReference type="HOGENOM" id="CLU_098552_3_1_4"/>
<dbReference type="EMBL" id="CP009962">
    <property type="protein sequence ID" value="AIY42087.1"/>
    <property type="molecule type" value="Genomic_DNA"/>
</dbReference>
<evidence type="ECO:0000256" key="1">
    <source>
        <dbReference type="SAM" id="SignalP"/>
    </source>
</evidence>
<accession>A0A0A1FGQ7</accession>
<dbReference type="OrthoDB" id="7360581at2"/>
<feature type="domain" description="BON" evidence="2">
    <location>
        <begin position="39"/>
        <end position="108"/>
    </location>
</feature>
<dbReference type="Pfam" id="PF04972">
    <property type="entry name" value="BON"/>
    <property type="match status" value="1"/>
</dbReference>
<sequence length="110" mass="11445">MTVKSTSICFFVIAALLVPVATYAADYSTTPAKPVTIVKDSIITTKIKSKLTAEKLAFATDIKIDTDNNGVVTLSGSVATKEEADKVAAIARGTDGVKAVNNDIKVTGNP</sequence>
<dbReference type="AlphaFoldDB" id="A0A0A1FGQ7"/>
<protein>
    <recommendedName>
        <fullName evidence="2">BON domain-containing protein</fullName>
    </recommendedName>
</protein>
<evidence type="ECO:0000259" key="2">
    <source>
        <dbReference type="PROSITE" id="PS50914"/>
    </source>
</evidence>
<keyword evidence="4" id="KW-1185">Reference proteome</keyword>
<keyword evidence="1" id="KW-0732">Signal</keyword>
<evidence type="ECO:0000313" key="4">
    <source>
        <dbReference type="Proteomes" id="UP000030302"/>
    </source>
</evidence>
<reference evidence="4" key="1">
    <citation type="journal article" date="2014" name="Soil Biol. Biochem.">
        <title>Structure and function of bacterial communities in ageing soils: Insights from the Mendocino ecological staircase.</title>
        <authorList>
            <person name="Uroz S."/>
            <person name="Tech J.J."/>
            <person name="Sawaya N.A."/>
            <person name="Frey-Klett P."/>
            <person name="Leveau J.H.J."/>
        </authorList>
    </citation>
    <scope>NUCLEOTIDE SEQUENCE [LARGE SCALE GENOMIC DNA]</scope>
    <source>
        <strain evidence="4">Cal35</strain>
    </source>
</reference>
<dbReference type="SMART" id="SM00749">
    <property type="entry name" value="BON"/>
    <property type="match status" value="1"/>
</dbReference>
<dbReference type="PROSITE" id="PS50914">
    <property type="entry name" value="BON"/>
    <property type="match status" value="1"/>
</dbReference>
<name>A0A0A1FGQ7_9BURK</name>
<proteinExistence type="predicted"/>
<dbReference type="Gene3D" id="3.30.1340.30">
    <property type="match status" value="1"/>
</dbReference>
<organism evidence="3 4">
    <name type="scientific">Collimonas arenae</name>
    <dbReference type="NCBI Taxonomy" id="279058"/>
    <lineage>
        <taxon>Bacteria</taxon>
        <taxon>Pseudomonadati</taxon>
        <taxon>Pseudomonadota</taxon>
        <taxon>Betaproteobacteria</taxon>
        <taxon>Burkholderiales</taxon>
        <taxon>Oxalobacteraceae</taxon>
        <taxon>Collimonas</taxon>
    </lineage>
</organism>
<dbReference type="InterPro" id="IPR014004">
    <property type="entry name" value="Transpt-assoc_nodulatn_dom_bac"/>
</dbReference>
<dbReference type="InterPro" id="IPR007055">
    <property type="entry name" value="BON_dom"/>
</dbReference>
<dbReference type="PANTHER" id="PTHR34606">
    <property type="entry name" value="BON DOMAIN-CONTAINING PROTEIN"/>
    <property type="match status" value="1"/>
</dbReference>
<dbReference type="KEGG" id="care:LT85_2929"/>
<dbReference type="Proteomes" id="UP000030302">
    <property type="component" value="Chromosome"/>
</dbReference>
<feature type="signal peptide" evidence="1">
    <location>
        <begin position="1"/>
        <end position="24"/>
    </location>
</feature>
<dbReference type="InterPro" id="IPR051686">
    <property type="entry name" value="Lipoprotein_DolP"/>
</dbReference>